<dbReference type="InterPro" id="IPR005183">
    <property type="entry name" value="DUF305_CopM-like"/>
</dbReference>
<feature type="signal peptide" evidence="1">
    <location>
        <begin position="1"/>
        <end position="25"/>
    </location>
</feature>
<dbReference type="STRING" id="65499.SAMN04488000_102183"/>
<accession>A0A1H9E642</accession>
<dbReference type="PANTHER" id="PTHR36933:SF1">
    <property type="entry name" value="SLL0788 PROTEIN"/>
    <property type="match status" value="1"/>
</dbReference>
<evidence type="ECO:0000313" key="4">
    <source>
        <dbReference type="Proteomes" id="UP000199503"/>
    </source>
</evidence>
<keyword evidence="1" id="KW-0732">Signal</keyword>
<proteinExistence type="predicted"/>
<dbReference type="RefSeq" id="WP_342716612.1">
    <property type="nucleotide sequence ID" value="NZ_FOFV01000002.1"/>
</dbReference>
<dbReference type="PROSITE" id="PS51257">
    <property type="entry name" value="PROKAR_LIPOPROTEIN"/>
    <property type="match status" value="1"/>
</dbReference>
<dbReference type="PANTHER" id="PTHR36933">
    <property type="entry name" value="SLL0788 PROTEIN"/>
    <property type="match status" value="1"/>
</dbReference>
<evidence type="ECO:0000256" key="1">
    <source>
        <dbReference type="SAM" id="SignalP"/>
    </source>
</evidence>
<feature type="domain" description="DUF305" evidence="2">
    <location>
        <begin position="27"/>
        <end position="168"/>
    </location>
</feature>
<dbReference type="Proteomes" id="UP000199503">
    <property type="component" value="Unassembled WGS sequence"/>
</dbReference>
<keyword evidence="4" id="KW-1185">Reference proteome</keyword>
<organism evidence="3 4">
    <name type="scientific">Lentzea albida</name>
    <dbReference type="NCBI Taxonomy" id="65499"/>
    <lineage>
        <taxon>Bacteria</taxon>
        <taxon>Bacillati</taxon>
        <taxon>Actinomycetota</taxon>
        <taxon>Actinomycetes</taxon>
        <taxon>Pseudonocardiales</taxon>
        <taxon>Pseudonocardiaceae</taxon>
        <taxon>Lentzea</taxon>
    </lineage>
</organism>
<dbReference type="InterPro" id="IPR012347">
    <property type="entry name" value="Ferritin-like"/>
</dbReference>
<name>A0A1H9E642_9PSEU</name>
<reference evidence="4" key="1">
    <citation type="submission" date="2016-10" db="EMBL/GenBank/DDBJ databases">
        <authorList>
            <person name="Varghese N."/>
            <person name="Submissions S."/>
        </authorList>
    </citation>
    <scope>NUCLEOTIDE SEQUENCE [LARGE SCALE GENOMIC DNA]</scope>
    <source>
        <strain evidence="4">DSM 44437</strain>
    </source>
</reference>
<dbReference type="Pfam" id="PF03713">
    <property type="entry name" value="DUF305"/>
    <property type="match status" value="1"/>
</dbReference>
<feature type="chain" id="PRO_5011474703" evidence="1">
    <location>
        <begin position="26"/>
        <end position="170"/>
    </location>
</feature>
<sequence length="170" mass="18663">MKKSLIGAVIGMLVLSACGGPANNAADVTFAQSMVPHHEQALDMAKLVPSRSSDEKVRDLAARIEKAQGPEIAQMNEWLQQWGAEQHQSHEGHDMAGMMSDDDMARLEKATGQEFDRLWLDMMVKHHEGAVEMARTELAEGEDEGAKKLAQAIVDGQQKEIAEMKDLLKG</sequence>
<gene>
    <name evidence="3" type="ORF">SAMN04488000_102183</name>
</gene>
<evidence type="ECO:0000259" key="2">
    <source>
        <dbReference type="Pfam" id="PF03713"/>
    </source>
</evidence>
<dbReference type="EMBL" id="FOFV01000002">
    <property type="protein sequence ID" value="SEQ21200.1"/>
    <property type="molecule type" value="Genomic_DNA"/>
</dbReference>
<dbReference type="AlphaFoldDB" id="A0A1H9E642"/>
<dbReference type="Gene3D" id="1.20.1260.10">
    <property type="match status" value="1"/>
</dbReference>
<protein>
    <submittedName>
        <fullName evidence="3">Uncharacterized conserved protein, DUF305 family</fullName>
    </submittedName>
</protein>
<evidence type="ECO:0000313" key="3">
    <source>
        <dbReference type="EMBL" id="SEQ21200.1"/>
    </source>
</evidence>